<dbReference type="PATRIC" id="fig|1423725.3.peg.606"/>
<dbReference type="EMBL" id="AYZD01000015">
    <property type="protein sequence ID" value="KRM96302.1"/>
    <property type="molecule type" value="Genomic_DNA"/>
</dbReference>
<protein>
    <recommendedName>
        <fullName evidence="3">Methyltransferase domain-containing protein</fullName>
    </recommendedName>
</protein>
<name>A0A0R2CWN3_9LACO</name>
<dbReference type="InterPro" id="IPR029063">
    <property type="entry name" value="SAM-dependent_MTases_sf"/>
</dbReference>
<keyword evidence="2" id="KW-1185">Reference proteome</keyword>
<evidence type="ECO:0008006" key="3">
    <source>
        <dbReference type="Google" id="ProtNLM"/>
    </source>
</evidence>
<accession>A0A0R2CWN3</accession>
<dbReference type="Proteomes" id="UP000051015">
    <property type="component" value="Unassembled WGS sequence"/>
</dbReference>
<dbReference type="STRING" id="1423725.FC19_GL000586"/>
<proteinExistence type="predicted"/>
<reference evidence="1 2" key="1">
    <citation type="journal article" date="2015" name="Genome Announc.">
        <title>Expanding the biotechnology potential of lactobacilli through comparative genomics of 213 strains and associated genera.</title>
        <authorList>
            <person name="Sun Z."/>
            <person name="Harris H.M."/>
            <person name="McCann A."/>
            <person name="Guo C."/>
            <person name="Argimon S."/>
            <person name="Zhang W."/>
            <person name="Yang X."/>
            <person name="Jeffery I.B."/>
            <person name="Cooney J.C."/>
            <person name="Kagawa T.F."/>
            <person name="Liu W."/>
            <person name="Song Y."/>
            <person name="Salvetti E."/>
            <person name="Wrobel A."/>
            <person name="Rasinkangas P."/>
            <person name="Parkhill J."/>
            <person name="Rea M.C."/>
            <person name="O'Sullivan O."/>
            <person name="Ritari J."/>
            <person name="Douillard F.P."/>
            <person name="Paul Ross R."/>
            <person name="Yang R."/>
            <person name="Briner A.E."/>
            <person name="Felis G.E."/>
            <person name="de Vos W.M."/>
            <person name="Barrangou R."/>
            <person name="Klaenhammer T.R."/>
            <person name="Caufield P.W."/>
            <person name="Cui Y."/>
            <person name="Zhang H."/>
            <person name="O'Toole P.W."/>
        </authorList>
    </citation>
    <scope>NUCLEOTIDE SEQUENCE [LARGE SCALE GENOMIC DNA]</scope>
    <source>
        <strain evidence="1 2">DSM 21051</strain>
    </source>
</reference>
<dbReference type="SUPFAM" id="SSF53335">
    <property type="entry name" value="S-adenosyl-L-methionine-dependent methyltransferases"/>
    <property type="match status" value="1"/>
</dbReference>
<evidence type="ECO:0000313" key="1">
    <source>
        <dbReference type="EMBL" id="KRM96302.1"/>
    </source>
</evidence>
<evidence type="ECO:0000313" key="2">
    <source>
        <dbReference type="Proteomes" id="UP000051015"/>
    </source>
</evidence>
<sequence length="63" mass="7344">MELGCGDGAFWLKNKKHWSKTWSIIFSDLSSGMLENTSKKLQNIIEGFYRFFEFGKSKIGWGY</sequence>
<dbReference type="AlphaFoldDB" id="A0A0R2CWN3"/>
<organism evidence="1 2">
    <name type="scientific">Liquorilactobacillus aquaticus DSM 21051</name>
    <dbReference type="NCBI Taxonomy" id="1423725"/>
    <lineage>
        <taxon>Bacteria</taxon>
        <taxon>Bacillati</taxon>
        <taxon>Bacillota</taxon>
        <taxon>Bacilli</taxon>
        <taxon>Lactobacillales</taxon>
        <taxon>Lactobacillaceae</taxon>
        <taxon>Liquorilactobacillus</taxon>
    </lineage>
</organism>
<comment type="caution">
    <text evidence="1">The sequence shown here is derived from an EMBL/GenBank/DDBJ whole genome shotgun (WGS) entry which is preliminary data.</text>
</comment>
<gene>
    <name evidence="1" type="ORF">FC19_GL000586</name>
</gene>